<dbReference type="EMBL" id="LBIC01000007">
    <property type="protein sequence ID" value="KKW91118.1"/>
    <property type="molecule type" value="Genomic_DNA"/>
</dbReference>
<evidence type="ECO:0000313" key="2">
    <source>
        <dbReference type="EMBL" id="KKW91118.1"/>
    </source>
</evidence>
<gene>
    <name evidence="2" type="ORF">YP76_16150</name>
</gene>
<dbReference type="AlphaFoldDB" id="A0A0M3AME8"/>
<keyword evidence="2" id="KW-0436">Ligase</keyword>
<dbReference type="RefSeq" id="WP_046764636.1">
    <property type="nucleotide sequence ID" value="NZ_LBIC01000007.1"/>
</dbReference>
<evidence type="ECO:0000313" key="3">
    <source>
        <dbReference type="Proteomes" id="UP000033874"/>
    </source>
</evidence>
<dbReference type="Proteomes" id="UP000033874">
    <property type="component" value="Unassembled WGS sequence"/>
</dbReference>
<organism evidence="2 3">
    <name type="scientific">Sphingobium chungbukense</name>
    <dbReference type="NCBI Taxonomy" id="56193"/>
    <lineage>
        <taxon>Bacteria</taxon>
        <taxon>Pseudomonadati</taxon>
        <taxon>Pseudomonadota</taxon>
        <taxon>Alphaproteobacteria</taxon>
        <taxon>Sphingomonadales</taxon>
        <taxon>Sphingomonadaceae</taxon>
        <taxon>Sphingobium</taxon>
    </lineage>
</organism>
<dbReference type="InterPro" id="IPR025309">
    <property type="entry name" value="KTSC_dom"/>
</dbReference>
<dbReference type="STRING" id="56193.YP76_16150"/>
<feature type="domain" description="KTSC" evidence="1">
    <location>
        <begin position="3"/>
        <end position="59"/>
    </location>
</feature>
<dbReference type="PATRIC" id="fig|56193.3.peg.3382"/>
<proteinExistence type="predicted"/>
<protein>
    <submittedName>
        <fullName evidence="2">Lysyl-tRNA synthetase</fullName>
    </submittedName>
</protein>
<evidence type="ECO:0000259" key="1">
    <source>
        <dbReference type="Pfam" id="PF13619"/>
    </source>
</evidence>
<reference evidence="2 3" key="1">
    <citation type="submission" date="2015-04" db="EMBL/GenBank/DDBJ databases">
        <title>Genome sequence of aromatic hydrocarbons-degrading Sphingobium chungbukense DJ77.</title>
        <authorList>
            <person name="Kim Y.-C."/>
            <person name="Chae J.-C."/>
        </authorList>
    </citation>
    <scope>NUCLEOTIDE SEQUENCE [LARGE SCALE GENOMIC DNA]</scope>
    <source>
        <strain evidence="2 3">DJ77</strain>
    </source>
</reference>
<name>A0A0M3AME8_9SPHN</name>
<keyword evidence="3" id="KW-1185">Reference proteome</keyword>
<accession>A0A0M3AME8</accession>
<sequence length="64" mass="7603">MPSTAIRQFDYDPIHRRLDVQFVSGKRYSYFDVPAAIVQGMKQAASKGGYFNRLIRDRYRFIRQ</sequence>
<dbReference type="GO" id="GO:0004812">
    <property type="term" value="F:aminoacyl-tRNA ligase activity"/>
    <property type="evidence" value="ECO:0007669"/>
    <property type="project" value="UniProtKB-KW"/>
</dbReference>
<dbReference type="Pfam" id="PF13619">
    <property type="entry name" value="KTSC"/>
    <property type="match status" value="1"/>
</dbReference>
<keyword evidence="2" id="KW-0030">Aminoacyl-tRNA synthetase</keyword>
<comment type="caution">
    <text evidence="2">The sequence shown here is derived from an EMBL/GenBank/DDBJ whole genome shotgun (WGS) entry which is preliminary data.</text>
</comment>